<dbReference type="Gene3D" id="3.40.1190.10">
    <property type="entry name" value="Mur-like, catalytic domain"/>
    <property type="match status" value="1"/>
</dbReference>
<dbReference type="InterPro" id="IPR036615">
    <property type="entry name" value="Mur_ligase_C_dom_sf"/>
</dbReference>
<keyword evidence="11 14" id="KW-0131">Cell cycle</keyword>
<keyword evidence="5 14" id="KW-0436">Ligase</keyword>
<dbReference type="UniPathway" id="UPA00219"/>
<comment type="subcellular location">
    <subcellularLocation>
        <location evidence="1 14">Cytoplasm</location>
    </subcellularLocation>
</comment>
<feature type="binding site" evidence="14">
    <location>
        <begin position="117"/>
        <end position="123"/>
    </location>
    <ligand>
        <name>ATP</name>
        <dbReference type="ChEBI" id="CHEBI:30616"/>
    </ligand>
</feature>
<dbReference type="Pfam" id="PF01225">
    <property type="entry name" value="Mur_ligase"/>
    <property type="match status" value="1"/>
</dbReference>
<dbReference type="InterPro" id="IPR036565">
    <property type="entry name" value="Mur-like_cat_sf"/>
</dbReference>
<protein>
    <recommendedName>
        <fullName evidence="3 14">UDP-N-acetylmuramate--L-alanine ligase</fullName>
        <ecNumber evidence="3 14">6.3.2.8</ecNumber>
    </recommendedName>
    <alternativeName>
        <fullName evidence="14">UDP-N-acetylmuramoyl-L-alanine synthetase</fullName>
    </alternativeName>
</protein>
<name>A0A6N4RBN8_BLAVI</name>
<dbReference type="GO" id="GO:0008360">
    <property type="term" value="P:regulation of cell shape"/>
    <property type="evidence" value="ECO:0007669"/>
    <property type="project" value="UniProtKB-KW"/>
</dbReference>
<dbReference type="GO" id="GO:0008763">
    <property type="term" value="F:UDP-N-acetylmuramate-L-alanine ligase activity"/>
    <property type="evidence" value="ECO:0007669"/>
    <property type="project" value="UniProtKB-UniRule"/>
</dbReference>
<dbReference type="GO" id="GO:0051301">
    <property type="term" value="P:cell division"/>
    <property type="evidence" value="ECO:0007669"/>
    <property type="project" value="UniProtKB-KW"/>
</dbReference>
<dbReference type="EC" id="6.3.2.8" evidence="3 14"/>
<dbReference type="InterPro" id="IPR000713">
    <property type="entry name" value="Mur_ligase_N"/>
</dbReference>
<dbReference type="EMBL" id="VAFM01000002">
    <property type="protein sequence ID" value="TKW60651.1"/>
    <property type="molecule type" value="Genomic_DNA"/>
</dbReference>
<dbReference type="GO" id="GO:0005737">
    <property type="term" value="C:cytoplasm"/>
    <property type="evidence" value="ECO:0007669"/>
    <property type="project" value="UniProtKB-SubCell"/>
</dbReference>
<comment type="caution">
    <text evidence="18">The sequence shown here is derived from an EMBL/GenBank/DDBJ whole genome shotgun (WGS) entry which is preliminary data.</text>
</comment>
<dbReference type="InterPro" id="IPR013221">
    <property type="entry name" value="Mur_ligase_cen"/>
</dbReference>
<dbReference type="PANTHER" id="PTHR43445:SF3">
    <property type="entry name" value="UDP-N-ACETYLMURAMATE--L-ALANINE LIGASE"/>
    <property type="match status" value="1"/>
</dbReference>
<evidence type="ECO:0000256" key="1">
    <source>
        <dbReference type="ARBA" id="ARBA00004496"/>
    </source>
</evidence>
<feature type="domain" description="Mur ligase central" evidence="17">
    <location>
        <begin position="115"/>
        <end position="302"/>
    </location>
</feature>
<evidence type="ECO:0000256" key="14">
    <source>
        <dbReference type="HAMAP-Rule" id="MF_00046"/>
    </source>
</evidence>
<evidence type="ECO:0000256" key="8">
    <source>
        <dbReference type="ARBA" id="ARBA00022840"/>
    </source>
</evidence>
<sequence>MKIFGQDVKGLGIHFVGVGGIGMSGLAEVLATQGATVSGSDGGSKGDFERLEKAGVKVFRGHKAEQVPGDAIVVLSTAIPADNPERVAAKEQGLQTVHRADVLAEIMKNYQTVAVSGTHGKTSTTALVYTALKAADVDAGIINGGVLNALGTNALLPKKTSGWLVVEADESDASFLKLKPTVAVITNIEPEHMDTYGTEEKLVQAFVDFANSAEMAVICGDDTNAMIVEARTDTDVITYGMEDGADVYTDSYSVTRAGGTLPNGGMGMAFDVSLRGGIIEDVVVALPGAHYVLNSLAALAVASIAKADVVKAAEGLARFEGVGRRFTKVGEWHGADVIDDYGHHPTEIMATLGAAKQAYDGKIVAVIQPHRYTRLRDLMDEFAGCAKLADVAVLLPVYSAGEEPIAGVSHEVLGQKMDEAGLPEDVHVVADEHGLQKVLHHLHVGKGDVIVCLGAGTITDFAKHLAAHDCGHGHGHHGHHHHH</sequence>
<comment type="pathway">
    <text evidence="2 14">Cell wall biogenesis; peptidoglycan biosynthesis.</text>
</comment>
<organism evidence="18 19">
    <name type="scientific">Blastochloris viridis</name>
    <name type="common">Rhodopseudomonas viridis</name>
    <dbReference type="NCBI Taxonomy" id="1079"/>
    <lineage>
        <taxon>Bacteria</taxon>
        <taxon>Pseudomonadati</taxon>
        <taxon>Pseudomonadota</taxon>
        <taxon>Alphaproteobacteria</taxon>
        <taxon>Hyphomicrobiales</taxon>
        <taxon>Blastochloridaceae</taxon>
        <taxon>Blastochloris</taxon>
    </lineage>
</organism>
<dbReference type="Pfam" id="PF02875">
    <property type="entry name" value="Mur_ligase_C"/>
    <property type="match status" value="1"/>
</dbReference>
<evidence type="ECO:0000259" key="15">
    <source>
        <dbReference type="Pfam" id="PF01225"/>
    </source>
</evidence>
<evidence type="ECO:0000256" key="4">
    <source>
        <dbReference type="ARBA" id="ARBA00022490"/>
    </source>
</evidence>
<comment type="similarity">
    <text evidence="14">Belongs to the MurCDEF family.</text>
</comment>
<feature type="domain" description="Mur ligase C-terminal" evidence="16">
    <location>
        <begin position="324"/>
        <end position="456"/>
    </location>
</feature>
<evidence type="ECO:0000259" key="17">
    <source>
        <dbReference type="Pfam" id="PF08245"/>
    </source>
</evidence>
<dbReference type="HAMAP" id="MF_00046">
    <property type="entry name" value="MurC"/>
    <property type="match status" value="1"/>
</dbReference>
<proteinExistence type="inferred from homology"/>
<dbReference type="Proteomes" id="UP000320948">
    <property type="component" value="Unassembled WGS sequence"/>
</dbReference>
<dbReference type="SUPFAM" id="SSF51984">
    <property type="entry name" value="MurCD N-terminal domain"/>
    <property type="match status" value="1"/>
</dbReference>
<dbReference type="InterPro" id="IPR005758">
    <property type="entry name" value="UDP-N-AcMur_Ala_ligase_MurC"/>
</dbReference>
<reference evidence="18 19" key="1">
    <citation type="journal article" date="2017" name="Nat. Commun.">
        <title>In situ click chemistry generation of cyclooxygenase-2 inhibitors.</title>
        <authorList>
            <person name="Bhardwaj A."/>
            <person name="Kaur J."/>
            <person name="Wuest M."/>
            <person name="Wuest F."/>
        </authorList>
    </citation>
    <scope>NUCLEOTIDE SEQUENCE [LARGE SCALE GENOMIC DNA]</scope>
    <source>
        <strain evidence="18">S2_018_000_R2_106</strain>
    </source>
</reference>
<dbReference type="GO" id="GO:0071555">
    <property type="term" value="P:cell wall organization"/>
    <property type="evidence" value="ECO:0007669"/>
    <property type="project" value="UniProtKB-KW"/>
</dbReference>
<evidence type="ECO:0000256" key="3">
    <source>
        <dbReference type="ARBA" id="ARBA00012211"/>
    </source>
</evidence>
<evidence type="ECO:0000256" key="13">
    <source>
        <dbReference type="ARBA" id="ARBA00047833"/>
    </source>
</evidence>
<dbReference type="NCBIfam" id="TIGR01082">
    <property type="entry name" value="murC"/>
    <property type="match status" value="1"/>
</dbReference>
<evidence type="ECO:0000256" key="2">
    <source>
        <dbReference type="ARBA" id="ARBA00004752"/>
    </source>
</evidence>
<evidence type="ECO:0000313" key="19">
    <source>
        <dbReference type="Proteomes" id="UP000320948"/>
    </source>
</evidence>
<keyword evidence="10 14" id="KW-0573">Peptidoglycan synthesis</keyword>
<evidence type="ECO:0000256" key="7">
    <source>
        <dbReference type="ARBA" id="ARBA00022741"/>
    </source>
</evidence>
<evidence type="ECO:0000256" key="5">
    <source>
        <dbReference type="ARBA" id="ARBA00022598"/>
    </source>
</evidence>
<gene>
    <name evidence="14 18" type="primary">murC</name>
    <name evidence="18" type="ORF">DI628_07060</name>
</gene>
<evidence type="ECO:0000256" key="12">
    <source>
        <dbReference type="ARBA" id="ARBA00023316"/>
    </source>
</evidence>
<comment type="function">
    <text evidence="14">Cell wall formation.</text>
</comment>
<keyword evidence="7 14" id="KW-0547">Nucleotide-binding</keyword>
<keyword evidence="9 14" id="KW-0133">Cell shape</keyword>
<dbReference type="Pfam" id="PF08245">
    <property type="entry name" value="Mur_ligase_M"/>
    <property type="match status" value="1"/>
</dbReference>
<dbReference type="PANTHER" id="PTHR43445">
    <property type="entry name" value="UDP-N-ACETYLMURAMATE--L-ALANINE LIGASE-RELATED"/>
    <property type="match status" value="1"/>
</dbReference>
<dbReference type="AlphaFoldDB" id="A0A6N4RBN8"/>
<feature type="domain" description="Mur ligase N-terminal catalytic" evidence="15">
    <location>
        <begin position="13"/>
        <end position="110"/>
    </location>
</feature>
<dbReference type="Gene3D" id="3.90.190.20">
    <property type="entry name" value="Mur ligase, C-terminal domain"/>
    <property type="match status" value="1"/>
</dbReference>
<keyword evidence="4 14" id="KW-0963">Cytoplasm</keyword>
<dbReference type="SUPFAM" id="SSF53244">
    <property type="entry name" value="MurD-like peptide ligases, peptide-binding domain"/>
    <property type="match status" value="1"/>
</dbReference>
<dbReference type="GO" id="GO:0009252">
    <property type="term" value="P:peptidoglycan biosynthetic process"/>
    <property type="evidence" value="ECO:0007669"/>
    <property type="project" value="UniProtKB-UniRule"/>
</dbReference>
<dbReference type="InterPro" id="IPR050061">
    <property type="entry name" value="MurCDEF_pg_biosynth"/>
</dbReference>
<evidence type="ECO:0000259" key="16">
    <source>
        <dbReference type="Pfam" id="PF02875"/>
    </source>
</evidence>
<dbReference type="Gene3D" id="3.40.50.720">
    <property type="entry name" value="NAD(P)-binding Rossmann-like Domain"/>
    <property type="match status" value="1"/>
</dbReference>
<dbReference type="SUPFAM" id="SSF53623">
    <property type="entry name" value="MurD-like peptide ligases, catalytic domain"/>
    <property type="match status" value="1"/>
</dbReference>
<dbReference type="GO" id="GO:0005524">
    <property type="term" value="F:ATP binding"/>
    <property type="evidence" value="ECO:0007669"/>
    <property type="project" value="UniProtKB-UniRule"/>
</dbReference>
<evidence type="ECO:0000256" key="6">
    <source>
        <dbReference type="ARBA" id="ARBA00022618"/>
    </source>
</evidence>
<evidence type="ECO:0000313" key="18">
    <source>
        <dbReference type="EMBL" id="TKW60651.1"/>
    </source>
</evidence>
<dbReference type="InterPro" id="IPR004101">
    <property type="entry name" value="Mur_ligase_C"/>
</dbReference>
<evidence type="ECO:0000256" key="11">
    <source>
        <dbReference type="ARBA" id="ARBA00023306"/>
    </source>
</evidence>
<keyword evidence="12 14" id="KW-0961">Cell wall biogenesis/degradation</keyword>
<keyword evidence="8 14" id="KW-0067">ATP-binding</keyword>
<keyword evidence="6 14" id="KW-0132">Cell division</keyword>
<accession>A0A6N4RBN8</accession>
<evidence type="ECO:0000256" key="10">
    <source>
        <dbReference type="ARBA" id="ARBA00022984"/>
    </source>
</evidence>
<evidence type="ECO:0000256" key="9">
    <source>
        <dbReference type="ARBA" id="ARBA00022960"/>
    </source>
</evidence>
<comment type="catalytic activity">
    <reaction evidence="13 14">
        <text>UDP-N-acetyl-alpha-D-muramate + L-alanine + ATP = UDP-N-acetyl-alpha-D-muramoyl-L-alanine + ADP + phosphate + H(+)</text>
        <dbReference type="Rhea" id="RHEA:23372"/>
        <dbReference type="ChEBI" id="CHEBI:15378"/>
        <dbReference type="ChEBI" id="CHEBI:30616"/>
        <dbReference type="ChEBI" id="CHEBI:43474"/>
        <dbReference type="ChEBI" id="CHEBI:57972"/>
        <dbReference type="ChEBI" id="CHEBI:70757"/>
        <dbReference type="ChEBI" id="CHEBI:83898"/>
        <dbReference type="ChEBI" id="CHEBI:456216"/>
        <dbReference type="EC" id="6.3.2.8"/>
    </reaction>
</comment>